<feature type="domain" description="Methyltransferase type 11" evidence="4">
    <location>
        <begin position="111"/>
        <end position="214"/>
    </location>
</feature>
<organism evidence="5 6">
    <name type="scientific">Plasmodium inui San Antonio 1</name>
    <dbReference type="NCBI Taxonomy" id="1237626"/>
    <lineage>
        <taxon>Eukaryota</taxon>
        <taxon>Sar</taxon>
        <taxon>Alveolata</taxon>
        <taxon>Apicomplexa</taxon>
        <taxon>Aconoidasida</taxon>
        <taxon>Haemosporida</taxon>
        <taxon>Plasmodiidae</taxon>
        <taxon>Plasmodium</taxon>
        <taxon>Plasmodium (Plasmodium)</taxon>
    </lineage>
</organism>
<name>W7ADG7_9APIC</name>
<dbReference type="InterPro" id="IPR013216">
    <property type="entry name" value="Methyltransf_11"/>
</dbReference>
<proteinExistence type="inferred from homology"/>
<dbReference type="OrthoDB" id="411785at2759"/>
<sequence>MNKQKRPDTNEKNEKMKIFFKEIEERLNKIDKMQNKILNLLCDNENGTLNNEKKLKLKLQPKLLLKKCYGNISYWDERYTNEEEQFDWHQKWCSVKHIFSELNLQNDAKILNVGCGTSRFSEEMLDNGYTDITNIDASTVCINKMKEIYKDKPNLKYILMNVCDMKGFKNAEFDLIVDKACLDSVVCSEDSLKNAEEMLSEVSRVLKPEGVFVVISHAQPTYRLGYLQKPDYKWNVAVKTVKRPMLGIVAPPVDDSLHYVYICKKGSTNTQQ</sequence>
<dbReference type="PANTHER" id="PTHR12176:SF79">
    <property type="entry name" value="METHYLTRANSFERASE TYPE 11 DOMAIN-CONTAINING PROTEIN"/>
    <property type="match status" value="1"/>
</dbReference>
<dbReference type="GO" id="GO:0008757">
    <property type="term" value="F:S-adenosylmethionine-dependent methyltransferase activity"/>
    <property type="evidence" value="ECO:0007669"/>
    <property type="project" value="InterPro"/>
</dbReference>
<evidence type="ECO:0000259" key="4">
    <source>
        <dbReference type="Pfam" id="PF08241"/>
    </source>
</evidence>
<keyword evidence="2" id="KW-0489">Methyltransferase</keyword>
<dbReference type="Pfam" id="PF08241">
    <property type="entry name" value="Methyltransf_11"/>
    <property type="match status" value="1"/>
</dbReference>
<evidence type="ECO:0000256" key="2">
    <source>
        <dbReference type="ARBA" id="ARBA00022603"/>
    </source>
</evidence>
<reference evidence="5 6" key="1">
    <citation type="submission" date="2013-02" db="EMBL/GenBank/DDBJ databases">
        <title>The Genome Sequence of Plasmodium inui San Antonio 1.</title>
        <authorList>
            <consortium name="The Broad Institute Genome Sequencing Platform"/>
            <consortium name="The Broad Institute Genome Sequencing Center for Infectious Disease"/>
            <person name="Neafsey D."/>
            <person name="Cheeseman I."/>
            <person name="Volkman S."/>
            <person name="Adams J."/>
            <person name="Walker B."/>
            <person name="Young S.K."/>
            <person name="Zeng Q."/>
            <person name="Gargeya S."/>
            <person name="Fitzgerald M."/>
            <person name="Haas B."/>
            <person name="Abouelleil A."/>
            <person name="Alvarado L."/>
            <person name="Arachchi H.M."/>
            <person name="Berlin A.M."/>
            <person name="Chapman S.B."/>
            <person name="Dewar J."/>
            <person name="Goldberg J."/>
            <person name="Griggs A."/>
            <person name="Gujja S."/>
            <person name="Hansen M."/>
            <person name="Howarth C."/>
            <person name="Imamovic A."/>
            <person name="Larimer J."/>
            <person name="McCowan C."/>
            <person name="Murphy C."/>
            <person name="Neiman D."/>
            <person name="Pearson M."/>
            <person name="Priest M."/>
            <person name="Roberts A."/>
            <person name="Saif S."/>
            <person name="Shea T."/>
            <person name="Sisk P."/>
            <person name="Sykes S."/>
            <person name="Wortman J."/>
            <person name="Nusbaum C."/>
            <person name="Birren B."/>
        </authorList>
    </citation>
    <scope>NUCLEOTIDE SEQUENCE [LARGE SCALE GENOMIC DNA]</scope>
    <source>
        <strain evidence="5 6">San Antonio 1</strain>
    </source>
</reference>
<dbReference type="VEuPathDB" id="PlasmoDB:C922_00231"/>
<dbReference type="FunFam" id="3.40.50.150:FF:000217">
    <property type="entry name" value="Methyltransferase protein 13"/>
    <property type="match status" value="1"/>
</dbReference>
<evidence type="ECO:0000313" key="5">
    <source>
        <dbReference type="EMBL" id="EUD69368.1"/>
    </source>
</evidence>
<dbReference type="CDD" id="cd02440">
    <property type="entry name" value="AdoMet_MTases"/>
    <property type="match status" value="1"/>
</dbReference>
<dbReference type="InterPro" id="IPR051419">
    <property type="entry name" value="Lys/N-term_MeTrsfase_sf"/>
</dbReference>
<dbReference type="GO" id="GO:0032259">
    <property type="term" value="P:methylation"/>
    <property type="evidence" value="ECO:0007669"/>
    <property type="project" value="UniProtKB-KW"/>
</dbReference>
<keyword evidence="6" id="KW-1185">Reference proteome</keyword>
<dbReference type="GeneID" id="20035505"/>
<dbReference type="Proteomes" id="UP000030640">
    <property type="component" value="Unassembled WGS sequence"/>
</dbReference>
<evidence type="ECO:0000313" key="6">
    <source>
        <dbReference type="Proteomes" id="UP000030640"/>
    </source>
</evidence>
<protein>
    <recommendedName>
        <fullName evidence="4">Methyltransferase type 11 domain-containing protein</fullName>
    </recommendedName>
</protein>
<accession>W7ADG7</accession>
<dbReference type="RefSeq" id="XP_008814070.1">
    <property type="nucleotide sequence ID" value="XM_008815848.1"/>
</dbReference>
<keyword evidence="3" id="KW-0808">Transferase</keyword>
<evidence type="ECO:0000256" key="1">
    <source>
        <dbReference type="ARBA" id="ARBA00008361"/>
    </source>
</evidence>
<dbReference type="Gene3D" id="3.40.50.150">
    <property type="entry name" value="Vaccinia Virus protein VP39"/>
    <property type="match status" value="1"/>
</dbReference>
<comment type="similarity">
    <text evidence="1">Belongs to the methyltransferase superfamily.</text>
</comment>
<gene>
    <name evidence="5" type="ORF">C922_00231</name>
</gene>
<dbReference type="PANTHER" id="PTHR12176">
    <property type="entry name" value="SAM-DEPENDENT METHYLTRANSFERASE SUPERFAMILY PROTEIN"/>
    <property type="match status" value="1"/>
</dbReference>
<dbReference type="EMBL" id="KI965460">
    <property type="protein sequence ID" value="EUD69368.1"/>
    <property type="molecule type" value="Genomic_DNA"/>
</dbReference>
<dbReference type="AlphaFoldDB" id="W7ADG7"/>
<dbReference type="SUPFAM" id="SSF53335">
    <property type="entry name" value="S-adenosyl-L-methionine-dependent methyltransferases"/>
    <property type="match status" value="1"/>
</dbReference>
<dbReference type="InterPro" id="IPR029063">
    <property type="entry name" value="SAM-dependent_MTases_sf"/>
</dbReference>
<evidence type="ECO:0000256" key="3">
    <source>
        <dbReference type="ARBA" id="ARBA00022679"/>
    </source>
</evidence>